<organism evidence="2 3">
    <name type="scientific">Cuscuta epithymum</name>
    <dbReference type="NCBI Taxonomy" id="186058"/>
    <lineage>
        <taxon>Eukaryota</taxon>
        <taxon>Viridiplantae</taxon>
        <taxon>Streptophyta</taxon>
        <taxon>Embryophyta</taxon>
        <taxon>Tracheophyta</taxon>
        <taxon>Spermatophyta</taxon>
        <taxon>Magnoliopsida</taxon>
        <taxon>eudicotyledons</taxon>
        <taxon>Gunneridae</taxon>
        <taxon>Pentapetalae</taxon>
        <taxon>asterids</taxon>
        <taxon>lamiids</taxon>
        <taxon>Solanales</taxon>
        <taxon>Convolvulaceae</taxon>
        <taxon>Cuscuteae</taxon>
        <taxon>Cuscuta</taxon>
        <taxon>Cuscuta subgen. Cuscuta</taxon>
    </lineage>
</organism>
<feature type="compositionally biased region" description="Basic and acidic residues" evidence="1">
    <location>
        <begin position="67"/>
        <end position="78"/>
    </location>
</feature>
<evidence type="ECO:0000256" key="1">
    <source>
        <dbReference type="SAM" id="MobiDB-lite"/>
    </source>
</evidence>
<evidence type="ECO:0000313" key="2">
    <source>
        <dbReference type="EMBL" id="CAH9093603.1"/>
    </source>
</evidence>
<sequence length="126" mass="13888">MHVRQQSHSGRRYQNSLLFSGGLPNIHSPYLNSPPDVHGRRLGEKDIAEAGRLEVVDAEVNSGDSPEPGRHVRSDAGQRLRYERGNPAVQHLERLAAFGGDLQPPGDFLRGEVADLEADGVEWCIQ</sequence>
<comment type="caution">
    <text evidence="2">The sequence shown here is derived from an EMBL/GenBank/DDBJ whole genome shotgun (WGS) entry which is preliminary data.</text>
</comment>
<feature type="region of interest" description="Disordered" evidence="1">
    <location>
        <begin position="59"/>
        <end position="78"/>
    </location>
</feature>
<dbReference type="AlphaFoldDB" id="A0AAV0D638"/>
<evidence type="ECO:0000313" key="3">
    <source>
        <dbReference type="Proteomes" id="UP001152523"/>
    </source>
</evidence>
<protein>
    <submittedName>
        <fullName evidence="2">Uncharacterized protein</fullName>
    </submittedName>
</protein>
<proteinExistence type="predicted"/>
<dbReference type="Proteomes" id="UP001152523">
    <property type="component" value="Unassembled WGS sequence"/>
</dbReference>
<name>A0AAV0D638_9ASTE</name>
<dbReference type="EMBL" id="CAMAPF010000076">
    <property type="protein sequence ID" value="CAH9093603.1"/>
    <property type="molecule type" value="Genomic_DNA"/>
</dbReference>
<gene>
    <name evidence="2" type="ORF">CEPIT_LOCUS12594</name>
</gene>
<accession>A0AAV0D638</accession>
<keyword evidence="3" id="KW-1185">Reference proteome</keyword>
<reference evidence="2" key="1">
    <citation type="submission" date="2022-07" db="EMBL/GenBank/DDBJ databases">
        <authorList>
            <person name="Macas J."/>
            <person name="Novak P."/>
            <person name="Neumann P."/>
        </authorList>
    </citation>
    <scope>NUCLEOTIDE SEQUENCE</scope>
</reference>